<sequence length="247" mass="29179">MIIRNQEKYLLERLRRKGIDNIQHIHPPQCGDFHVFYKGVDRRTGKKLFIKWDKNLSGSVKREGEILKLPMISVSSFFPNIIYEETDFTFPYIAVEYIEGVNLKEYLSAESGRKLLKSDSKKREMIDQLVKIAKILFQEKIVHRDIRPGNFLVKKKDGRFQQLILIDFAFSIRLNELPELKYLQGKKEMLKSLGTTRFKPESFTWDNIYSIERIIKMLDRKFSNNHSQLARELEVMKGKQIFTTGDL</sequence>
<dbReference type="EMBL" id="JAHQCS010000131">
    <property type="protein sequence ID" value="MBU9713303.1"/>
    <property type="molecule type" value="Genomic_DNA"/>
</dbReference>
<feature type="domain" description="Protein kinase" evidence="5">
    <location>
        <begin position="22"/>
        <end position="247"/>
    </location>
</feature>
<dbReference type="Pfam" id="PF00069">
    <property type="entry name" value="Pkinase"/>
    <property type="match status" value="1"/>
</dbReference>
<evidence type="ECO:0000256" key="1">
    <source>
        <dbReference type="ARBA" id="ARBA00022679"/>
    </source>
</evidence>
<dbReference type="InterPro" id="IPR000719">
    <property type="entry name" value="Prot_kinase_dom"/>
</dbReference>
<evidence type="ECO:0000313" key="6">
    <source>
        <dbReference type="EMBL" id="MBU9713303.1"/>
    </source>
</evidence>
<protein>
    <submittedName>
        <fullName evidence="6">Protein kinase</fullName>
    </submittedName>
</protein>
<keyword evidence="4" id="KW-0067">ATP-binding</keyword>
<comment type="caution">
    <text evidence="6">The sequence shown here is derived from an EMBL/GenBank/DDBJ whole genome shotgun (WGS) entry which is preliminary data.</text>
</comment>
<evidence type="ECO:0000313" key="7">
    <source>
        <dbReference type="Proteomes" id="UP000784880"/>
    </source>
</evidence>
<evidence type="ECO:0000259" key="5">
    <source>
        <dbReference type="PROSITE" id="PS50011"/>
    </source>
</evidence>
<reference evidence="6 7" key="1">
    <citation type="submission" date="2021-06" db="EMBL/GenBank/DDBJ databases">
        <title>Bacillus sp. RD4P76, an endophyte from a halophyte.</title>
        <authorList>
            <person name="Sun J.-Q."/>
        </authorList>
    </citation>
    <scope>NUCLEOTIDE SEQUENCE [LARGE SCALE GENOMIC DNA]</scope>
    <source>
        <strain evidence="6 7">CGMCC 1.15917</strain>
    </source>
</reference>
<dbReference type="PANTHER" id="PTHR24348">
    <property type="entry name" value="SERINE/THREONINE-PROTEIN KINASE UNC-51-RELATED"/>
    <property type="match status" value="1"/>
</dbReference>
<keyword evidence="1" id="KW-0808">Transferase</keyword>
<name>A0ABS6JLW0_9BACI</name>
<keyword evidence="7" id="KW-1185">Reference proteome</keyword>
<dbReference type="SMART" id="SM00220">
    <property type="entry name" value="S_TKc"/>
    <property type="match status" value="1"/>
</dbReference>
<dbReference type="Proteomes" id="UP000784880">
    <property type="component" value="Unassembled WGS sequence"/>
</dbReference>
<proteinExistence type="predicted"/>
<dbReference type="PROSITE" id="PS00109">
    <property type="entry name" value="PROTEIN_KINASE_TYR"/>
    <property type="match status" value="1"/>
</dbReference>
<dbReference type="InterPro" id="IPR045269">
    <property type="entry name" value="Atg1-like"/>
</dbReference>
<dbReference type="InterPro" id="IPR008266">
    <property type="entry name" value="Tyr_kinase_AS"/>
</dbReference>
<evidence type="ECO:0000256" key="2">
    <source>
        <dbReference type="ARBA" id="ARBA00022741"/>
    </source>
</evidence>
<evidence type="ECO:0000256" key="3">
    <source>
        <dbReference type="ARBA" id="ARBA00022777"/>
    </source>
</evidence>
<accession>A0ABS6JLW0</accession>
<evidence type="ECO:0000256" key="4">
    <source>
        <dbReference type="ARBA" id="ARBA00022840"/>
    </source>
</evidence>
<dbReference type="RefSeq" id="WP_217067460.1">
    <property type="nucleotide sequence ID" value="NZ_JAHQCS010000131.1"/>
</dbReference>
<organism evidence="6 7">
    <name type="scientific">Evansella tamaricis</name>
    <dbReference type="NCBI Taxonomy" id="2069301"/>
    <lineage>
        <taxon>Bacteria</taxon>
        <taxon>Bacillati</taxon>
        <taxon>Bacillota</taxon>
        <taxon>Bacilli</taxon>
        <taxon>Bacillales</taxon>
        <taxon>Bacillaceae</taxon>
        <taxon>Evansella</taxon>
    </lineage>
</organism>
<keyword evidence="3 6" id="KW-0418">Kinase</keyword>
<dbReference type="PANTHER" id="PTHR24348:SF22">
    <property type="entry name" value="NON-SPECIFIC SERINE_THREONINE PROTEIN KINASE"/>
    <property type="match status" value="1"/>
</dbReference>
<dbReference type="GO" id="GO:0016301">
    <property type="term" value="F:kinase activity"/>
    <property type="evidence" value="ECO:0007669"/>
    <property type="project" value="UniProtKB-KW"/>
</dbReference>
<dbReference type="PROSITE" id="PS50011">
    <property type="entry name" value="PROTEIN_KINASE_DOM"/>
    <property type="match status" value="1"/>
</dbReference>
<gene>
    <name evidence="6" type="ORF">KS419_16345</name>
</gene>
<keyword evidence="2" id="KW-0547">Nucleotide-binding</keyword>